<protein>
    <submittedName>
        <fullName evidence="1">Uncharacterized protein</fullName>
    </submittedName>
</protein>
<comment type="caution">
    <text evidence="1">The sequence shown here is derived from an EMBL/GenBank/DDBJ whole genome shotgun (WGS) entry which is preliminary data.</text>
</comment>
<keyword evidence="2" id="KW-1185">Reference proteome</keyword>
<sequence length="42" mass="4796">MSLRVVVKLRGNLANPESKPESTSSCLKHLQKIQRETNQNLF</sequence>
<dbReference type="RefSeq" id="WP_023947042.1">
    <property type="nucleotide sequence ID" value="NZ_BASD01000005.1"/>
</dbReference>
<reference evidence="1 2" key="1">
    <citation type="journal article" date="2013" name="Genome Announc.">
        <title>Draft Genome Sequence of Helicobacter fennelliae Strain MRY12-0050, Isolated from a Bacteremia Patient.</title>
        <authorList>
            <person name="Rimbara E."/>
            <person name="Matsui M."/>
            <person name="Mori S."/>
            <person name="Suzuki S."/>
            <person name="Suzuki M."/>
            <person name="Kim H."/>
            <person name="Sekizuka T."/>
            <person name="Kuroda M."/>
            <person name="Shibayama K."/>
        </authorList>
    </citation>
    <scope>NUCLEOTIDE SEQUENCE [LARGE SCALE GENOMIC DNA]</scope>
    <source>
        <strain evidence="1 2">MRY12-0050</strain>
    </source>
</reference>
<name>T1DVD3_9HELI</name>
<dbReference type="EMBL" id="BASD01000005">
    <property type="protein sequence ID" value="GAD18437.1"/>
    <property type="molecule type" value="Genomic_DNA"/>
</dbReference>
<evidence type="ECO:0000313" key="2">
    <source>
        <dbReference type="Proteomes" id="UP000018143"/>
    </source>
</evidence>
<evidence type="ECO:0000313" key="1">
    <source>
        <dbReference type="EMBL" id="GAD18437.1"/>
    </source>
</evidence>
<accession>T1DVD3</accession>
<organism evidence="1 2">
    <name type="scientific">Helicobacter fennelliae MRY12-0050</name>
    <dbReference type="NCBI Taxonomy" id="1325130"/>
    <lineage>
        <taxon>Bacteria</taxon>
        <taxon>Pseudomonadati</taxon>
        <taxon>Campylobacterota</taxon>
        <taxon>Epsilonproteobacteria</taxon>
        <taxon>Campylobacterales</taxon>
        <taxon>Helicobacteraceae</taxon>
        <taxon>Helicobacter</taxon>
    </lineage>
</organism>
<dbReference type="AlphaFoldDB" id="T1DVD3"/>
<proteinExistence type="predicted"/>
<dbReference type="STRING" id="1325130.HFN_2365"/>
<gene>
    <name evidence="1" type="ORF">HFN_2365</name>
</gene>
<dbReference type="Proteomes" id="UP000018143">
    <property type="component" value="Unassembled WGS sequence"/>
</dbReference>